<dbReference type="EMBL" id="LR797282">
    <property type="protein sequence ID" value="CAB4199239.1"/>
    <property type="molecule type" value="Genomic_DNA"/>
</dbReference>
<evidence type="ECO:0000313" key="2">
    <source>
        <dbReference type="EMBL" id="CAB4199239.1"/>
    </source>
</evidence>
<evidence type="ECO:0000313" key="3">
    <source>
        <dbReference type="EMBL" id="CAB4218243.1"/>
    </source>
</evidence>
<sequence length="186" mass="20662">MKLTKAQKNAVAAAINDFGKDACVRAYKLNVNYGEGGTVIEINTGIPNRRQTAAIRAGECIIEERIAEQVVLRAAMDEAVATSSTLEEMAGKYQAKVTPPTTTMTLPTIHLNGTGKETLIKEIDQAYDSISQMMGDFARITCHARDYYPQGEDAYPAARQQRQEMFDKLVEVNTYIDELRYHLHSA</sequence>
<accession>A0A6J5QVI6</accession>
<name>A0A6J5QVI6_9CAUD</name>
<dbReference type="InterPro" id="IPR036427">
    <property type="entry name" value="Bromodomain-like_sf"/>
</dbReference>
<dbReference type="SUPFAM" id="SSF47370">
    <property type="entry name" value="Bromodomain"/>
    <property type="match status" value="1"/>
</dbReference>
<proteinExistence type="predicted"/>
<gene>
    <name evidence="1" type="ORF">UFOVP1150_12</name>
    <name evidence="2" type="ORF">UFOVP1329_31</name>
    <name evidence="3" type="ORF">UFOVP1595_5</name>
</gene>
<reference evidence="1" key="1">
    <citation type="submission" date="2020-05" db="EMBL/GenBank/DDBJ databases">
        <authorList>
            <person name="Chiriac C."/>
            <person name="Salcher M."/>
            <person name="Ghai R."/>
            <person name="Kavagutti S V."/>
        </authorList>
    </citation>
    <scope>NUCLEOTIDE SEQUENCE</scope>
</reference>
<dbReference type="EMBL" id="LR797464">
    <property type="protein sequence ID" value="CAB4218243.1"/>
    <property type="molecule type" value="Genomic_DNA"/>
</dbReference>
<dbReference type="EMBL" id="LR797098">
    <property type="protein sequence ID" value="CAB4186567.1"/>
    <property type="molecule type" value="Genomic_DNA"/>
</dbReference>
<organism evidence="1">
    <name type="scientific">uncultured Caudovirales phage</name>
    <dbReference type="NCBI Taxonomy" id="2100421"/>
    <lineage>
        <taxon>Viruses</taxon>
        <taxon>Duplodnaviria</taxon>
        <taxon>Heunggongvirae</taxon>
        <taxon>Uroviricota</taxon>
        <taxon>Caudoviricetes</taxon>
        <taxon>Peduoviridae</taxon>
        <taxon>Maltschvirus</taxon>
        <taxon>Maltschvirus maltsch</taxon>
    </lineage>
</organism>
<evidence type="ECO:0000313" key="1">
    <source>
        <dbReference type="EMBL" id="CAB4186567.1"/>
    </source>
</evidence>
<protein>
    <submittedName>
        <fullName evidence="1">Uncharacterized protein</fullName>
    </submittedName>
</protein>